<reference evidence="2 3" key="1">
    <citation type="submission" date="2022-08" db="EMBL/GenBank/DDBJ databases">
        <title>Polyphasic taxonomy analysis of Qipengyuania sp.RS5-5.</title>
        <authorList>
            <person name="Xamxidin M."/>
            <person name="Wu M."/>
        </authorList>
    </citation>
    <scope>NUCLEOTIDE SEQUENCE [LARGE SCALE GENOMIC DNA]</scope>
    <source>
        <strain evidence="2 3">RS5-5</strain>
    </source>
</reference>
<name>A0ABT1XU87_9SPHN</name>
<dbReference type="RefSeq" id="WP_257596631.1">
    <property type="nucleotide sequence ID" value="NZ_JANKHH010000007.1"/>
</dbReference>
<dbReference type="EMBL" id="JANKHH010000007">
    <property type="protein sequence ID" value="MCR2834787.1"/>
    <property type="molecule type" value="Genomic_DNA"/>
</dbReference>
<organism evidence="2 3">
    <name type="scientific">Parerythrobacter lacustris</name>
    <dbReference type="NCBI Taxonomy" id="2969984"/>
    <lineage>
        <taxon>Bacteria</taxon>
        <taxon>Pseudomonadati</taxon>
        <taxon>Pseudomonadota</taxon>
        <taxon>Alphaproteobacteria</taxon>
        <taxon>Sphingomonadales</taxon>
        <taxon>Erythrobacteraceae</taxon>
        <taxon>Parerythrobacter</taxon>
    </lineage>
</organism>
<sequence length="214" mass="22618">MAAAAATSTAAQPADPPEQFYCSAEASGEDGALVYVALYVEPDGRIVGTFADWTPPHDGPRPDDADGQPEFDLRVAYHEASADGVGVPATPTVQMQLLDTAATVDELSGRWAGLTVEARSADNVASYPLVRPTYALDLIGWLVLEAPLEMLGSEYAGKVRIAVTDAAGHPVAAFESDLSKTAQRNQLFRKAYHEAARKARAPEACDPTSSEVDA</sequence>
<protein>
    <submittedName>
        <fullName evidence="2">Uncharacterized protein</fullName>
    </submittedName>
</protein>
<evidence type="ECO:0000256" key="1">
    <source>
        <dbReference type="SAM" id="MobiDB-lite"/>
    </source>
</evidence>
<evidence type="ECO:0000313" key="2">
    <source>
        <dbReference type="EMBL" id="MCR2834787.1"/>
    </source>
</evidence>
<accession>A0ABT1XU87</accession>
<feature type="compositionally biased region" description="Low complexity" evidence="1">
    <location>
        <begin position="1"/>
        <end position="11"/>
    </location>
</feature>
<evidence type="ECO:0000313" key="3">
    <source>
        <dbReference type="Proteomes" id="UP001206067"/>
    </source>
</evidence>
<proteinExistence type="predicted"/>
<feature type="region of interest" description="Disordered" evidence="1">
    <location>
        <begin position="1"/>
        <end position="22"/>
    </location>
</feature>
<keyword evidence="3" id="KW-1185">Reference proteome</keyword>
<comment type="caution">
    <text evidence="2">The sequence shown here is derived from an EMBL/GenBank/DDBJ whole genome shotgun (WGS) entry which is preliminary data.</text>
</comment>
<dbReference type="Proteomes" id="UP001206067">
    <property type="component" value="Unassembled WGS sequence"/>
</dbReference>
<gene>
    <name evidence="2" type="ORF">NSO95_12620</name>
</gene>